<evidence type="ECO:0000256" key="1">
    <source>
        <dbReference type="SAM" id="MobiDB-lite"/>
    </source>
</evidence>
<keyword evidence="2" id="KW-1185">Reference proteome</keyword>
<evidence type="ECO:0000313" key="3">
    <source>
        <dbReference type="WBParaSite" id="TREG1_139370.1"/>
    </source>
</evidence>
<accession>A0AA85J3H5</accession>
<organism evidence="2 3">
    <name type="scientific">Trichobilharzia regenti</name>
    <name type="common">Nasal bird schistosome</name>
    <dbReference type="NCBI Taxonomy" id="157069"/>
    <lineage>
        <taxon>Eukaryota</taxon>
        <taxon>Metazoa</taxon>
        <taxon>Spiralia</taxon>
        <taxon>Lophotrochozoa</taxon>
        <taxon>Platyhelminthes</taxon>
        <taxon>Trematoda</taxon>
        <taxon>Digenea</taxon>
        <taxon>Strigeidida</taxon>
        <taxon>Schistosomatoidea</taxon>
        <taxon>Schistosomatidae</taxon>
        <taxon>Trichobilharzia</taxon>
    </lineage>
</organism>
<reference evidence="3" key="2">
    <citation type="submission" date="2023-11" db="UniProtKB">
        <authorList>
            <consortium name="WormBaseParasite"/>
        </authorList>
    </citation>
    <scope>IDENTIFICATION</scope>
</reference>
<protein>
    <submittedName>
        <fullName evidence="3">Uncharacterized protein</fullName>
    </submittedName>
</protein>
<name>A0AA85J3H5_TRIRE</name>
<reference evidence="2" key="1">
    <citation type="submission" date="2022-06" db="EMBL/GenBank/DDBJ databases">
        <authorList>
            <person name="Berger JAMES D."/>
            <person name="Berger JAMES D."/>
        </authorList>
    </citation>
    <scope>NUCLEOTIDE SEQUENCE [LARGE SCALE GENOMIC DNA]</scope>
</reference>
<dbReference type="Proteomes" id="UP000050795">
    <property type="component" value="Unassembled WGS sequence"/>
</dbReference>
<feature type="compositionally biased region" description="Polar residues" evidence="1">
    <location>
        <begin position="1"/>
        <end position="13"/>
    </location>
</feature>
<dbReference type="WBParaSite" id="TREG1_139370.1">
    <property type="protein sequence ID" value="TREG1_139370.1"/>
    <property type="gene ID" value="TREG1_139370"/>
</dbReference>
<evidence type="ECO:0000313" key="2">
    <source>
        <dbReference type="Proteomes" id="UP000050795"/>
    </source>
</evidence>
<sequence length="102" mass="11208">MNSGSATQESNVNCRGKSKTSELDEECDELIIIHEENTSNVAAQPPSDNVQAESTTNCDEDSLIHTVRSILFPSLNQVNLSRISLELLQPNYPCLMCLSLLV</sequence>
<feature type="region of interest" description="Disordered" evidence="1">
    <location>
        <begin position="1"/>
        <end position="23"/>
    </location>
</feature>
<dbReference type="AlphaFoldDB" id="A0AA85J3H5"/>
<proteinExistence type="predicted"/>